<protein>
    <submittedName>
        <fullName evidence="1">Fe-S cluster assembly protein HesB</fullName>
    </submittedName>
</protein>
<dbReference type="RefSeq" id="WP_167923248.1">
    <property type="nucleotide sequence ID" value="NZ_JAATVY010000001.1"/>
</dbReference>
<dbReference type="InterPro" id="IPR011257">
    <property type="entry name" value="DNA_glycosylase"/>
</dbReference>
<reference evidence="1 2" key="1">
    <citation type="submission" date="2020-03" db="EMBL/GenBank/DDBJ databases">
        <title>WGS of the type strain of Planosporangium spp.</title>
        <authorList>
            <person name="Thawai C."/>
        </authorList>
    </citation>
    <scope>NUCLEOTIDE SEQUENCE [LARGE SCALE GENOMIC DNA]</scope>
    <source>
        <strain evidence="1 2">TBRC 5610</strain>
    </source>
</reference>
<proteinExistence type="predicted"/>
<accession>A0ABX0XR46</accession>
<evidence type="ECO:0000313" key="2">
    <source>
        <dbReference type="Proteomes" id="UP000722989"/>
    </source>
</evidence>
<name>A0ABX0XR46_9ACTN</name>
<evidence type="ECO:0000313" key="1">
    <source>
        <dbReference type="EMBL" id="NJC68362.1"/>
    </source>
</evidence>
<keyword evidence="2" id="KW-1185">Reference proteome</keyword>
<dbReference type="Proteomes" id="UP000722989">
    <property type="component" value="Unassembled WGS sequence"/>
</dbReference>
<organism evidence="1 2">
    <name type="scientific">Planosporangium thailandense</name>
    <dbReference type="NCBI Taxonomy" id="765197"/>
    <lineage>
        <taxon>Bacteria</taxon>
        <taxon>Bacillati</taxon>
        <taxon>Actinomycetota</taxon>
        <taxon>Actinomycetes</taxon>
        <taxon>Micromonosporales</taxon>
        <taxon>Micromonosporaceae</taxon>
        <taxon>Planosporangium</taxon>
    </lineage>
</organism>
<gene>
    <name evidence="1" type="ORF">HC031_01295</name>
</gene>
<dbReference type="NCBIfam" id="TIGR03252">
    <property type="entry name" value="HhH-GPD-type base excision DNA repair protein"/>
    <property type="match status" value="1"/>
</dbReference>
<dbReference type="InterPro" id="IPR017658">
    <property type="entry name" value="HhH-GPD_base_excis"/>
</dbReference>
<dbReference type="SUPFAM" id="SSF48150">
    <property type="entry name" value="DNA-glycosylase"/>
    <property type="match status" value="1"/>
</dbReference>
<comment type="caution">
    <text evidence="1">The sequence shown here is derived from an EMBL/GenBank/DDBJ whole genome shotgun (WGS) entry which is preliminary data.</text>
</comment>
<sequence length="204" mass="22500">MYATSATSERITTVLSLPIDPAANELLRRSPLALLLGMVLDQQIPLERAFSAPYDLVRRLGHEPDARELAGYDPEALTAIFAERPALHRFPKAMAVRAQQVCQVLVDRYDGDTARLWTEARDGKELLKRVAELPGFGKQKAQIFVALLGKQLDVRPPGWREAAGGYGEEGSFRSVADIVDEASLAKVRSYKQQMKAAAKARPAE</sequence>
<dbReference type="EMBL" id="JAATVY010000001">
    <property type="protein sequence ID" value="NJC68362.1"/>
    <property type="molecule type" value="Genomic_DNA"/>
</dbReference>